<evidence type="ECO:0000256" key="5">
    <source>
        <dbReference type="ARBA" id="ARBA00022692"/>
    </source>
</evidence>
<evidence type="ECO:0000256" key="2">
    <source>
        <dbReference type="ARBA" id="ARBA00022448"/>
    </source>
</evidence>
<evidence type="ECO:0000256" key="12">
    <source>
        <dbReference type="RuleBase" id="RU003357"/>
    </source>
</evidence>
<keyword evidence="3 11" id="KW-1134">Transmembrane beta strand</keyword>
<accession>A0ABW3IH57</accession>
<dbReference type="InterPro" id="IPR012910">
    <property type="entry name" value="Plug_dom"/>
</dbReference>
<comment type="subcellular location">
    <subcellularLocation>
        <location evidence="1 11">Cell outer membrane</location>
        <topology evidence="1 11">Multi-pass membrane protein</topology>
    </subcellularLocation>
</comment>
<keyword evidence="10 11" id="KW-0998">Cell outer membrane</keyword>
<evidence type="ECO:0000313" key="17">
    <source>
        <dbReference type="Proteomes" id="UP001597100"/>
    </source>
</evidence>
<evidence type="ECO:0000256" key="7">
    <source>
        <dbReference type="ARBA" id="ARBA00023065"/>
    </source>
</evidence>
<dbReference type="Pfam" id="PF13715">
    <property type="entry name" value="CarbopepD_reg_2"/>
    <property type="match status" value="1"/>
</dbReference>
<protein>
    <submittedName>
        <fullName evidence="16">SusC/RagA family TonB-linked outer membrane protein</fullName>
    </submittedName>
</protein>
<dbReference type="PANTHER" id="PTHR32552">
    <property type="entry name" value="FERRICHROME IRON RECEPTOR-RELATED"/>
    <property type="match status" value="1"/>
</dbReference>
<keyword evidence="6" id="KW-0408">Iron</keyword>
<keyword evidence="17" id="KW-1185">Reference proteome</keyword>
<keyword evidence="9 11" id="KW-0472">Membrane</keyword>
<evidence type="ECO:0000256" key="4">
    <source>
        <dbReference type="ARBA" id="ARBA00022496"/>
    </source>
</evidence>
<feature type="domain" description="TonB-dependent receptor-like beta-barrel" evidence="14">
    <location>
        <begin position="379"/>
        <end position="878"/>
    </location>
</feature>
<dbReference type="InterPro" id="IPR037066">
    <property type="entry name" value="Plug_dom_sf"/>
</dbReference>
<evidence type="ECO:0000259" key="15">
    <source>
        <dbReference type="Pfam" id="PF07715"/>
    </source>
</evidence>
<dbReference type="Proteomes" id="UP001597100">
    <property type="component" value="Unassembled WGS sequence"/>
</dbReference>
<dbReference type="InterPro" id="IPR008969">
    <property type="entry name" value="CarboxyPept-like_regulatory"/>
</dbReference>
<evidence type="ECO:0000256" key="9">
    <source>
        <dbReference type="ARBA" id="ARBA00023136"/>
    </source>
</evidence>
<feature type="chain" id="PRO_5046322195" evidence="13">
    <location>
        <begin position="23"/>
        <end position="1036"/>
    </location>
</feature>
<evidence type="ECO:0000259" key="14">
    <source>
        <dbReference type="Pfam" id="PF00593"/>
    </source>
</evidence>
<evidence type="ECO:0000313" key="16">
    <source>
        <dbReference type="EMBL" id="MFD0977266.1"/>
    </source>
</evidence>
<reference evidence="17" key="1">
    <citation type="journal article" date="2019" name="Int. J. Syst. Evol. Microbiol.">
        <title>The Global Catalogue of Microorganisms (GCM) 10K type strain sequencing project: providing services to taxonomists for standard genome sequencing and annotation.</title>
        <authorList>
            <consortium name="The Broad Institute Genomics Platform"/>
            <consortium name="The Broad Institute Genome Sequencing Center for Infectious Disease"/>
            <person name="Wu L."/>
            <person name="Ma J."/>
        </authorList>
    </citation>
    <scope>NUCLEOTIDE SEQUENCE [LARGE SCALE GENOMIC DNA]</scope>
    <source>
        <strain evidence="17">CCUG 60898</strain>
    </source>
</reference>
<dbReference type="EMBL" id="JBHTJP010000035">
    <property type="protein sequence ID" value="MFD0977266.1"/>
    <property type="molecule type" value="Genomic_DNA"/>
</dbReference>
<evidence type="ECO:0000256" key="11">
    <source>
        <dbReference type="PROSITE-ProRule" id="PRU01360"/>
    </source>
</evidence>
<keyword evidence="13" id="KW-0732">Signal</keyword>
<keyword evidence="8 12" id="KW-0798">TonB box</keyword>
<dbReference type="RefSeq" id="WP_380739405.1">
    <property type="nucleotide sequence ID" value="NZ_JBHTJP010000035.1"/>
</dbReference>
<dbReference type="PROSITE" id="PS52016">
    <property type="entry name" value="TONB_DEPENDENT_REC_3"/>
    <property type="match status" value="1"/>
</dbReference>
<feature type="signal peptide" evidence="13">
    <location>
        <begin position="1"/>
        <end position="22"/>
    </location>
</feature>
<comment type="caution">
    <text evidence="16">The sequence shown here is derived from an EMBL/GenBank/DDBJ whole genome shotgun (WGS) entry which is preliminary data.</text>
</comment>
<dbReference type="Gene3D" id="2.40.170.20">
    <property type="entry name" value="TonB-dependent receptor, beta-barrel domain"/>
    <property type="match status" value="1"/>
</dbReference>
<sequence>MKKRLQSVIMILLFFVSAKTFAQNQEITGKILDESGVPIPGVSVYLKGNPAVGTSSNFDGEFSLQVPDSNDNILVFSYLGYSKKEIKLNGQTNLQVNLLPDTESLDEVVVTALGIKQERKALGYAVTEVKGGTIAETQRENFLDAMAGRVAGVEINSTSGLPGSSSSIVIRGISSLSGNNQPLFVVDGLPISNNTTSTAVFASSIGAGGTSFENRGVDFTNRAADINPDDIESITILKGPEASALYGIEAASGAVVITTKRGKAGVARIDYSNSFRLDRIVKYPEIQQVYGRGANGYTTEGDESLYYFGEKYPEGTTFYDNVKAFFKDAVTKKHNLSVSGGNEKVQYRFSGAHTDAEGFVPTTGLERLNLTSAVTAELNDYISADVTFDYTRSDNDQTFRGSGGPLLHLLLWPSTDDASDYLTPGGKRRNYAEFAEAVENPFFNVNKNIFNSLTDRYKLNTQVNADATDWFKLVGQVGVDYYTQKNTIVRHPESNSGRDYGGIFDQALITTRNLTMQSYAQFTPPSLLDEKFSTDLKVGGAVYDYNTFSAAAGGQDFQAPDLWSINNTRLDTHRAFNNLTQRRLVGVFGSLNANYDKMLFLTLTARNDWSSTLPKKNNSFFYPSAGLSFIFTELEPFRGIKDILSYGKLRASVAQVGKDANPYSIRPFYENAETTGGGFRYGFTGPSLNLRPEMTTSYEYGMELKFFNDRLGLDATYFNKKSEDQIVQNMRLSYATGFVLMTFNAGEIQNEGIELQLNATPVETNNFSWDVLANFTKNWSELVSLPGDVEEFYNSDTWLYGNVRVGSRVGGPLTTFTGYDFERNDQGEILVNPSNGLPLLDTSEWIVVGDRNPDFTVGLTNDFRYKNWSMRFLLDFRVGGDVYNATEHYLTTRGLSERTLDRETPRIVDGVLRDGLQNTDNPTENNIPIDLSRNSSYWSSIYPYQSFIEKDVNWMRLRDVTLNYQLPANTLKKTNVIKTASVFVTGTDLFLWTNYSGLDPVANGNSAAVGGAGGSGLDYGNFPLPRGLNFGIRVGL</sequence>
<keyword evidence="2 11" id="KW-0813">Transport</keyword>
<dbReference type="InterPro" id="IPR036942">
    <property type="entry name" value="Beta-barrel_TonB_sf"/>
</dbReference>
<name>A0ABW3IH57_9FLAO</name>
<organism evidence="16 17">
    <name type="scientific">Salinimicrobium gaetbulicola</name>
    <dbReference type="NCBI Taxonomy" id="999702"/>
    <lineage>
        <taxon>Bacteria</taxon>
        <taxon>Pseudomonadati</taxon>
        <taxon>Bacteroidota</taxon>
        <taxon>Flavobacteriia</taxon>
        <taxon>Flavobacteriales</taxon>
        <taxon>Flavobacteriaceae</taxon>
        <taxon>Salinimicrobium</taxon>
    </lineage>
</organism>
<dbReference type="Pfam" id="PF07715">
    <property type="entry name" value="Plug"/>
    <property type="match status" value="1"/>
</dbReference>
<proteinExistence type="inferred from homology"/>
<dbReference type="InterPro" id="IPR023996">
    <property type="entry name" value="TonB-dep_OMP_SusC/RagA"/>
</dbReference>
<evidence type="ECO:0000256" key="3">
    <source>
        <dbReference type="ARBA" id="ARBA00022452"/>
    </source>
</evidence>
<dbReference type="Pfam" id="PF00593">
    <property type="entry name" value="TonB_dep_Rec_b-barrel"/>
    <property type="match status" value="1"/>
</dbReference>
<dbReference type="NCBIfam" id="TIGR04056">
    <property type="entry name" value="OMP_RagA_SusC"/>
    <property type="match status" value="1"/>
</dbReference>
<gene>
    <name evidence="16" type="ORF">ACFQ1G_10725</name>
</gene>
<keyword evidence="5 11" id="KW-0812">Transmembrane</keyword>
<evidence type="ECO:0000256" key="1">
    <source>
        <dbReference type="ARBA" id="ARBA00004571"/>
    </source>
</evidence>
<keyword evidence="7" id="KW-0406">Ion transport</keyword>
<evidence type="ECO:0000256" key="10">
    <source>
        <dbReference type="ARBA" id="ARBA00023237"/>
    </source>
</evidence>
<dbReference type="SUPFAM" id="SSF49464">
    <property type="entry name" value="Carboxypeptidase regulatory domain-like"/>
    <property type="match status" value="1"/>
</dbReference>
<evidence type="ECO:0000256" key="13">
    <source>
        <dbReference type="SAM" id="SignalP"/>
    </source>
</evidence>
<dbReference type="SUPFAM" id="SSF56935">
    <property type="entry name" value="Porins"/>
    <property type="match status" value="1"/>
</dbReference>
<dbReference type="PANTHER" id="PTHR32552:SF81">
    <property type="entry name" value="TONB-DEPENDENT OUTER MEMBRANE RECEPTOR"/>
    <property type="match status" value="1"/>
</dbReference>
<dbReference type="InterPro" id="IPR039426">
    <property type="entry name" value="TonB-dep_rcpt-like"/>
</dbReference>
<evidence type="ECO:0000256" key="6">
    <source>
        <dbReference type="ARBA" id="ARBA00023004"/>
    </source>
</evidence>
<dbReference type="Gene3D" id="2.170.130.10">
    <property type="entry name" value="TonB-dependent receptor, plug domain"/>
    <property type="match status" value="1"/>
</dbReference>
<dbReference type="NCBIfam" id="TIGR04057">
    <property type="entry name" value="SusC_RagA_signa"/>
    <property type="match status" value="1"/>
</dbReference>
<feature type="domain" description="TonB-dependent receptor plug" evidence="15">
    <location>
        <begin position="122"/>
        <end position="254"/>
    </location>
</feature>
<keyword evidence="4" id="KW-0410">Iron transport</keyword>
<dbReference type="Gene3D" id="2.60.40.1120">
    <property type="entry name" value="Carboxypeptidase-like, regulatory domain"/>
    <property type="match status" value="1"/>
</dbReference>
<dbReference type="InterPro" id="IPR023997">
    <property type="entry name" value="TonB-dep_OMP_SusC/RagA_CS"/>
</dbReference>
<comment type="similarity">
    <text evidence="11 12">Belongs to the TonB-dependent receptor family.</text>
</comment>
<evidence type="ECO:0000256" key="8">
    <source>
        <dbReference type="ARBA" id="ARBA00023077"/>
    </source>
</evidence>
<dbReference type="InterPro" id="IPR000531">
    <property type="entry name" value="Beta-barrel_TonB"/>
</dbReference>